<dbReference type="eggNOG" id="COG0572">
    <property type="taxonomic scope" value="Bacteria"/>
</dbReference>
<sequence>MVGVRPGPRLAGAGAAGRLGGLPAAVKVRPLTPQTLVAELVERTDGPRTAWTRVLLDGAPPARPDALADALVEPLRARGRPVLRVSAGDFLRPASVRLEFGHTDPDSFRDSWLDTGGLLREVLDPLEPGGTGRVLPSLWNAAADRASRADYVTLPEGGVLLLDGTLLLDKWLPAELTVHLWLSEAALARQTAPGQAWTLPAYAGYEPAADVIVRYDHPTRPALVGSLD</sequence>
<dbReference type="AlphaFoldDB" id="K0JS34"/>
<dbReference type="Proteomes" id="UP000006281">
    <property type="component" value="Chromosome"/>
</dbReference>
<reference evidence="1 2" key="1">
    <citation type="journal article" date="2012" name="BMC Genomics">
        <title>Complete genome sequence of Saccharothrix espanaensis DSM 44229T and comparison to the other completely sequenced Pseudonocardiaceae.</title>
        <authorList>
            <person name="Strobel T."/>
            <person name="Al-Dilaimi A."/>
            <person name="Blom J."/>
            <person name="Gessner A."/>
            <person name="Kalinowski J."/>
            <person name="Luzhetska M."/>
            <person name="Puhler A."/>
            <person name="Szczepanowski R."/>
            <person name="Bechthold A."/>
            <person name="Ruckert C."/>
        </authorList>
    </citation>
    <scope>NUCLEOTIDE SEQUENCE [LARGE SCALE GENOMIC DNA]</scope>
    <source>
        <strain evidence="2">ATCC 51144 / DSM 44229 / JCM 9112 / NBRC 15066 / NRRL 15764</strain>
    </source>
</reference>
<evidence type="ECO:0000313" key="2">
    <source>
        <dbReference type="Proteomes" id="UP000006281"/>
    </source>
</evidence>
<dbReference type="STRING" id="1179773.BN6_12900"/>
<proteinExistence type="predicted"/>
<dbReference type="HOGENOM" id="CLU_114078_0_0_11"/>
<name>K0JS34_SACES</name>
<dbReference type="KEGG" id="sesp:BN6_12900"/>
<dbReference type="EMBL" id="HE804045">
    <property type="protein sequence ID" value="CCH28616.1"/>
    <property type="molecule type" value="Genomic_DNA"/>
</dbReference>
<evidence type="ECO:0008006" key="3">
    <source>
        <dbReference type="Google" id="ProtNLM"/>
    </source>
</evidence>
<accession>K0JS34</accession>
<dbReference type="Gene3D" id="3.40.50.300">
    <property type="entry name" value="P-loop containing nucleotide triphosphate hydrolases"/>
    <property type="match status" value="1"/>
</dbReference>
<dbReference type="InterPro" id="IPR027417">
    <property type="entry name" value="P-loop_NTPase"/>
</dbReference>
<gene>
    <name evidence="1" type="ordered locus">BN6_12900</name>
</gene>
<protein>
    <recommendedName>
        <fullName evidence="3">Uridine kinase</fullName>
    </recommendedName>
</protein>
<organism evidence="1 2">
    <name type="scientific">Saccharothrix espanaensis (strain ATCC 51144 / DSM 44229 / JCM 9112 / NBRC 15066 / NRRL 15764)</name>
    <dbReference type="NCBI Taxonomy" id="1179773"/>
    <lineage>
        <taxon>Bacteria</taxon>
        <taxon>Bacillati</taxon>
        <taxon>Actinomycetota</taxon>
        <taxon>Actinomycetes</taxon>
        <taxon>Pseudonocardiales</taxon>
        <taxon>Pseudonocardiaceae</taxon>
        <taxon>Saccharothrix</taxon>
    </lineage>
</organism>
<keyword evidence="2" id="KW-1185">Reference proteome</keyword>
<evidence type="ECO:0000313" key="1">
    <source>
        <dbReference type="EMBL" id="CCH28616.1"/>
    </source>
</evidence>
<dbReference type="PATRIC" id="fig|1179773.3.peg.1296"/>